<dbReference type="Proteomes" id="UP000239181">
    <property type="component" value="Unassembled WGS sequence"/>
</dbReference>
<organism evidence="2 3">
    <name type="scientific">Pantoea coffeiphila</name>
    <dbReference type="NCBI Taxonomy" id="1465635"/>
    <lineage>
        <taxon>Bacteria</taxon>
        <taxon>Pseudomonadati</taxon>
        <taxon>Pseudomonadota</taxon>
        <taxon>Gammaproteobacteria</taxon>
        <taxon>Enterobacterales</taxon>
        <taxon>Erwiniaceae</taxon>
        <taxon>Pantoea</taxon>
    </lineage>
</organism>
<keyword evidence="1" id="KW-0472">Membrane</keyword>
<feature type="transmembrane region" description="Helical" evidence="1">
    <location>
        <begin position="19"/>
        <end position="37"/>
    </location>
</feature>
<keyword evidence="1" id="KW-0812">Transmembrane</keyword>
<evidence type="ECO:0000313" key="3">
    <source>
        <dbReference type="Proteomes" id="UP000239181"/>
    </source>
</evidence>
<gene>
    <name evidence="2" type="ORF">CQW29_07530</name>
</gene>
<dbReference type="Pfam" id="PF06551">
    <property type="entry name" value="DUF1120"/>
    <property type="match status" value="1"/>
</dbReference>
<evidence type="ECO:0000313" key="2">
    <source>
        <dbReference type="EMBL" id="PRD15974.1"/>
    </source>
</evidence>
<protein>
    <recommendedName>
        <fullName evidence="4">DUF1120 domain-containing protein</fullName>
    </recommendedName>
</protein>
<sequence>MRISFNICNGLLMNLRKSILFYSITIAVFLFSAFSSASSRASLKITGEVLPGACDLGIDNGGALQLGKPHSTPSSDGGKKTLPKRNVNIIIQCPSPTSFGIRAIDIASNAGNVKSHGAATDTVFSLGQTSKGDPIGGYFSTIDKSHSWVDGKPLSNLIVSKDQGHSWQPMLDNLTTNGKNIYSWGDPLQPLSARLVKIGLIISPFIYKYNHSDTVKIDGITSFELVYL</sequence>
<dbReference type="AlphaFoldDB" id="A0A2S9IE06"/>
<keyword evidence="3" id="KW-1185">Reference proteome</keyword>
<dbReference type="InterPro" id="IPR010546">
    <property type="entry name" value="DUF1120"/>
</dbReference>
<name>A0A2S9IE06_9GAMM</name>
<evidence type="ECO:0008006" key="4">
    <source>
        <dbReference type="Google" id="ProtNLM"/>
    </source>
</evidence>
<dbReference type="EMBL" id="PDET01000004">
    <property type="protein sequence ID" value="PRD15974.1"/>
    <property type="molecule type" value="Genomic_DNA"/>
</dbReference>
<accession>A0A2S9IE06</accession>
<reference evidence="2 3" key="1">
    <citation type="submission" date="2017-10" db="EMBL/GenBank/DDBJ databases">
        <title>Draft genome of two endophytic bacteria isolated from 'guarana' Paullinia cupana (Mart.) Ducke.</title>
        <authorList>
            <person name="Siqueira K.A."/>
            <person name="Liotti R.G."/>
            <person name="Mendes T.A."/>
            <person name="Soares M.A."/>
        </authorList>
    </citation>
    <scope>NUCLEOTIDE SEQUENCE [LARGE SCALE GENOMIC DNA]</scope>
    <source>
        <strain evidence="2 3">342</strain>
    </source>
</reference>
<comment type="caution">
    <text evidence="2">The sequence shown here is derived from an EMBL/GenBank/DDBJ whole genome shotgun (WGS) entry which is preliminary data.</text>
</comment>
<proteinExistence type="predicted"/>
<evidence type="ECO:0000256" key="1">
    <source>
        <dbReference type="SAM" id="Phobius"/>
    </source>
</evidence>
<dbReference type="OrthoDB" id="6602106at2"/>
<keyword evidence="1" id="KW-1133">Transmembrane helix</keyword>